<name>K2GSN5_9BACT</name>
<proteinExistence type="predicted"/>
<dbReference type="AlphaFoldDB" id="K2GSN5"/>
<protein>
    <submittedName>
        <fullName evidence="1">Uncharacterized protein</fullName>
    </submittedName>
</protein>
<accession>K2GSN5</accession>
<comment type="caution">
    <text evidence="1">The sequence shown here is derived from an EMBL/GenBank/DDBJ whole genome shotgun (WGS) entry which is preliminary data.</text>
</comment>
<evidence type="ECO:0000313" key="1">
    <source>
        <dbReference type="EMBL" id="EKE26340.1"/>
    </source>
</evidence>
<reference evidence="1" key="1">
    <citation type="journal article" date="2012" name="Science">
        <title>Fermentation, hydrogen, and sulfur metabolism in multiple uncultivated bacterial phyla.</title>
        <authorList>
            <person name="Wrighton K.C."/>
            <person name="Thomas B.C."/>
            <person name="Sharon I."/>
            <person name="Miller C.S."/>
            <person name="Castelle C.J."/>
            <person name="VerBerkmoes N.C."/>
            <person name="Wilkins M.J."/>
            <person name="Hettich R.L."/>
            <person name="Lipton M.S."/>
            <person name="Williams K.H."/>
            <person name="Long P.E."/>
            <person name="Banfield J.F."/>
        </authorList>
    </citation>
    <scope>NUCLEOTIDE SEQUENCE [LARGE SCALE GENOMIC DNA]</scope>
</reference>
<organism evidence="1">
    <name type="scientific">uncultured bacterium</name>
    <name type="common">gcode 4</name>
    <dbReference type="NCBI Taxonomy" id="1234023"/>
    <lineage>
        <taxon>Bacteria</taxon>
        <taxon>environmental samples</taxon>
    </lineage>
</organism>
<sequence>MLTTTSKNDIIPEISIEDISHRPNLHLVKKITKVEDLTRSNINNVIENNWAVVPMTYKWILRRERKREWEIRKIRKEISRITGFNFISYNGKINWQGWSLWVHSFIFENKNWDHIEIQTDNNN</sequence>
<dbReference type="EMBL" id="AMFJ01000837">
    <property type="protein sequence ID" value="EKE26340.1"/>
    <property type="molecule type" value="Genomic_DNA"/>
</dbReference>
<gene>
    <name evidence="1" type="ORF">ACD_4C00321G0002</name>
</gene>